<organism evidence="1 2">
    <name type="scientific">Gossypium harknessii</name>
    <dbReference type="NCBI Taxonomy" id="34285"/>
    <lineage>
        <taxon>Eukaryota</taxon>
        <taxon>Viridiplantae</taxon>
        <taxon>Streptophyta</taxon>
        <taxon>Embryophyta</taxon>
        <taxon>Tracheophyta</taxon>
        <taxon>Spermatophyta</taxon>
        <taxon>Magnoliopsida</taxon>
        <taxon>eudicotyledons</taxon>
        <taxon>Gunneridae</taxon>
        <taxon>Pentapetalae</taxon>
        <taxon>rosids</taxon>
        <taxon>malvids</taxon>
        <taxon>Malvales</taxon>
        <taxon>Malvaceae</taxon>
        <taxon>Malvoideae</taxon>
        <taxon>Gossypium</taxon>
    </lineage>
</organism>
<name>A0A7J9G3J4_9ROSI</name>
<dbReference type="Proteomes" id="UP000593560">
    <property type="component" value="Unassembled WGS sequence"/>
</dbReference>
<gene>
    <name evidence="1" type="ORF">Gohar_016635</name>
</gene>
<protein>
    <submittedName>
        <fullName evidence="1">Uncharacterized protein</fullName>
    </submittedName>
</protein>
<dbReference type="EMBL" id="JABFAD010000002">
    <property type="protein sequence ID" value="MBA0792112.1"/>
    <property type="molecule type" value="Genomic_DNA"/>
</dbReference>
<comment type="caution">
    <text evidence="1">The sequence shown here is derived from an EMBL/GenBank/DDBJ whole genome shotgun (WGS) entry which is preliminary data.</text>
</comment>
<sequence>MPLEQHAWILDSSAVMASCFISTGRAMSISVWPNVQQLGMRNLTI</sequence>
<evidence type="ECO:0000313" key="1">
    <source>
        <dbReference type="EMBL" id="MBA0792112.1"/>
    </source>
</evidence>
<dbReference type="AlphaFoldDB" id="A0A7J9G3J4"/>
<accession>A0A7J9G3J4</accession>
<evidence type="ECO:0000313" key="2">
    <source>
        <dbReference type="Proteomes" id="UP000593560"/>
    </source>
</evidence>
<proteinExistence type="predicted"/>
<keyword evidence="2" id="KW-1185">Reference proteome</keyword>
<reference evidence="1 2" key="1">
    <citation type="journal article" date="2019" name="Genome Biol. Evol.">
        <title>Insights into the evolution of the New World diploid cottons (Gossypium, subgenus Houzingenia) based on genome sequencing.</title>
        <authorList>
            <person name="Grover C.E."/>
            <person name="Arick M.A. 2nd"/>
            <person name="Thrash A."/>
            <person name="Conover J.L."/>
            <person name="Sanders W.S."/>
            <person name="Peterson D.G."/>
            <person name="Frelichowski J.E."/>
            <person name="Scheffler J.A."/>
            <person name="Scheffler B.E."/>
            <person name="Wendel J.F."/>
        </authorList>
    </citation>
    <scope>NUCLEOTIDE SEQUENCE [LARGE SCALE GENOMIC DNA]</scope>
    <source>
        <strain evidence="1">0</strain>
        <tissue evidence="1">Leaf</tissue>
    </source>
</reference>